<dbReference type="PROSITE" id="PS50931">
    <property type="entry name" value="HTH_LYSR"/>
    <property type="match status" value="1"/>
</dbReference>
<dbReference type="GO" id="GO:0003700">
    <property type="term" value="F:DNA-binding transcription factor activity"/>
    <property type="evidence" value="ECO:0007669"/>
    <property type="project" value="InterPro"/>
</dbReference>
<feature type="domain" description="HTH lysR-type" evidence="5">
    <location>
        <begin position="12"/>
        <end position="64"/>
    </location>
</feature>
<sequence length="303" mass="32869">MARLEVNRSGELEVFVRVIESGGFSAAARAFGMTPSAVSKLVARLEQRLGTRLVNRSTRQLQLTPEGCVFYERGVRILADLEEAEHCASTHTAPRGRLRVNANVPFGHHFLLPLAPAFLASHPDVTLDIVLTDAVIDILEQRTDVAVRAGPMKDSNLVARKLGGTRMLIVGAPSYLARHSMPTTPQELEHHNRLGANYARAQPGWPLRHAGEDAVLPINGNAQASDGEALRQLALAGLGLARLAAFQVREDVAAGRLLPVLEDCNPGDIEEVHAVYVGQGGYLPLRVRAFLDFLVQTVDLGKH</sequence>
<dbReference type="RefSeq" id="WP_230777530.1">
    <property type="nucleotide sequence ID" value="NZ_JAJNCT010000021.1"/>
</dbReference>
<dbReference type="InterPro" id="IPR000847">
    <property type="entry name" value="LysR_HTH_N"/>
</dbReference>
<proteinExistence type="inferred from homology"/>
<dbReference type="AlphaFoldDB" id="A0AAW4Y1F6"/>
<keyword evidence="4" id="KW-0804">Transcription</keyword>
<comment type="similarity">
    <text evidence="1">Belongs to the LysR transcriptional regulatory family.</text>
</comment>
<keyword evidence="7" id="KW-1185">Reference proteome</keyword>
<dbReference type="PANTHER" id="PTHR30537">
    <property type="entry name" value="HTH-TYPE TRANSCRIPTIONAL REGULATOR"/>
    <property type="match status" value="1"/>
</dbReference>
<dbReference type="Gene3D" id="1.10.10.10">
    <property type="entry name" value="Winged helix-like DNA-binding domain superfamily/Winged helix DNA-binding domain"/>
    <property type="match status" value="1"/>
</dbReference>
<dbReference type="Proteomes" id="UP001199260">
    <property type="component" value="Unassembled WGS sequence"/>
</dbReference>
<dbReference type="SUPFAM" id="SSF46785">
    <property type="entry name" value="Winged helix' DNA-binding domain"/>
    <property type="match status" value="1"/>
</dbReference>
<dbReference type="SUPFAM" id="SSF53850">
    <property type="entry name" value="Periplasmic binding protein-like II"/>
    <property type="match status" value="1"/>
</dbReference>
<dbReference type="GO" id="GO:0043565">
    <property type="term" value="F:sequence-specific DNA binding"/>
    <property type="evidence" value="ECO:0007669"/>
    <property type="project" value="TreeGrafter"/>
</dbReference>
<keyword evidence="2" id="KW-0805">Transcription regulation</keyword>
<protein>
    <submittedName>
        <fullName evidence="6">LysR family transcriptional regulator</fullName>
    </submittedName>
</protein>
<dbReference type="PANTHER" id="PTHR30537:SF71">
    <property type="entry name" value="TRANSCRIPTIONAL REGULATORY PROTEIN"/>
    <property type="match status" value="1"/>
</dbReference>
<dbReference type="InterPro" id="IPR036388">
    <property type="entry name" value="WH-like_DNA-bd_sf"/>
</dbReference>
<dbReference type="InterPro" id="IPR005119">
    <property type="entry name" value="LysR_subst-bd"/>
</dbReference>
<reference evidence="6 7" key="1">
    <citation type="submission" date="2021-11" db="EMBL/GenBank/DDBJ databases">
        <title>Genome sequence.</title>
        <authorList>
            <person name="Sun Q."/>
        </authorList>
    </citation>
    <scope>NUCLEOTIDE SEQUENCE [LARGE SCALE GENOMIC DNA]</scope>
    <source>
        <strain evidence="6 7">KCTC 12005</strain>
    </source>
</reference>
<dbReference type="GO" id="GO:0006351">
    <property type="term" value="P:DNA-templated transcription"/>
    <property type="evidence" value="ECO:0007669"/>
    <property type="project" value="TreeGrafter"/>
</dbReference>
<accession>A0AAW4Y1F6</accession>
<evidence type="ECO:0000313" key="6">
    <source>
        <dbReference type="EMBL" id="MCD2166694.1"/>
    </source>
</evidence>
<dbReference type="Pfam" id="PF03466">
    <property type="entry name" value="LysR_substrate"/>
    <property type="match status" value="1"/>
</dbReference>
<evidence type="ECO:0000259" key="5">
    <source>
        <dbReference type="PROSITE" id="PS50931"/>
    </source>
</evidence>
<keyword evidence="3" id="KW-0238">DNA-binding</keyword>
<dbReference type="Gene3D" id="3.40.190.290">
    <property type="match status" value="1"/>
</dbReference>
<comment type="caution">
    <text evidence="6">The sequence shown here is derived from an EMBL/GenBank/DDBJ whole genome shotgun (WGS) entry which is preliminary data.</text>
</comment>
<evidence type="ECO:0000256" key="3">
    <source>
        <dbReference type="ARBA" id="ARBA00023125"/>
    </source>
</evidence>
<evidence type="ECO:0000256" key="4">
    <source>
        <dbReference type="ARBA" id="ARBA00023163"/>
    </source>
</evidence>
<evidence type="ECO:0000256" key="2">
    <source>
        <dbReference type="ARBA" id="ARBA00023015"/>
    </source>
</evidence>
<evidence type="ECO:0000313" key="7">
    <source>
        <dbReference type="Proteomes" id="UP001199260"/>
    </source>
</evidence>
<dbReference type="InterPro" id="IPR058163">
    <property type="entry name" value="LysR-type_TF_proteobact-type"/>
</dbReference>
<dbReference type="InterPro" id="IPR036390">
    <property type="entry name" value="WH_DNA-bd_sf"/>
</dbReference>
<dbReference type="Pfam" id="PF00126">
    <property type="entry name" value="HTH_1"/>
    <property type="match status" value="1"/>
</dbReference>
<organism evidence="6 7">
    <name type="scientific">Comamonas koreensis</name>
    <dbReference type="NCBI Taxonomy" id="160825"/>
    <lineage>
        <taxon>Bacteria</taxon>
        <taxon>Pseudomonadati</taxon>
        <taxon>Pseudomonadota</taxon>
        <taxon>Betaproteobacteria</taxon>
        <taxon>Burkholderiales</taxon>
        <taxon>Comamonadaceae</taxon>
        <taxon>Comamonas</taxon>
    </lineage>
</organism>
<dbReference type="EMBL" id="JAJNCT010000021">
    <property type="protein sequence ID" value="MCD2166694.1"/>
    <property type="molecule type" value="Genomic_DNA"/>
</dbReference>
<evidence type="ECO:0000256" key="1">
    <source>
        <dbReference type="ARBA" id="ARBA00009437"/>
    </source>
</evidence>
<dbReference type="FunFam" id="1.10.10.10:FF:000001">
    <property type="entry name" value="LysR family transcriptional regulator"/>
    <property type="match status" value="1"/>
</dbReference>
<name>A0AAW4Y1F6_9BURK</name>
<gene>
    <name evidence="6" type="ORF">LPW39_16340</name>
</gene>